<feature type="transmembrane region" description="Helical" evidence="9">
    <location>
        <begin position="695"/>
        <end position="713"/>
    </location>
</feature>
<feature type="transmembrane region" description="Helical" evidence="9">
    <location>
        <begin position="543"/>
        <end position="566"/>
    </location>
</feature>
<evidence type="ECO:0000256" key="2">
    <source>
        <dbReference type="ARBA" id="ARBA00005814"/>
    </source>
</evidence>
<keyword evidence="7 9" id="KW-1133">Transmembrane helix</keyword>
<evidence type="ECO:0000259" key="10">
    <source>
        <dbReference type="PROSITE" id="PS50893"/>
    </source>
</evidence>
<feature type="domain" description="ABC transporter" evidence="10">
    <location>
        <begin position="114"/>
        <end position="368"/>
    </location>
</feature>
<dbReference type="SMART" id="SM00382">
    <property type="entry name" value="AAA"/>
    <property type="match status" value="1"/>
</dbReference>
<dbReference type="PROSITE" id="PS00211">
    <property type="entry name" value="ABC_TRANSPORTER_1"/>
    <property type="match status" value="1"/>
</dbReference>
<name>A0ABM1A3Q6_APLCA</name>
<dbReference type="Pfam" id="PF00005">
    <property type="entry name" value="ABC_tran"/>
    <property type="match status" value="1"/>
</dbReference>
<dbReference type="InterPro" id="IPR003593">
    <property type="entry name" value="AAA+_ATPase"/>
</dbReference>
<evidence type="ECO:0000256" key="4">
    <source>
        <dbReference type="ARBA" id="ARBA00022692"/>
    </source>
</evidence>
<organism evidence="11 12">
    <name type="scientific">Aplysia californica</name>
    <name type="common">California sea hare</name>
    <dbReference type="NCBI Taxonomy" id="6500"/>
    <lineage>
        <taxon>Eukaryota</taxon>
        <taxon>Metazoa</taxon>
        <taxon>Spiralia</taxon>
        <taxon>Lophotrochozoa</taxon>
        <taxon>Mollusca</taxon>
        <taxon>Gastropoda</taxon>
        <taxon>Heterobranchia</taxon>
        <taxon>Euthyneura</taxon>
        <taxon>Tectipleura</taxon>
        <taxon>Aplysiida</taxon>
        <taxon>Aplysioidea</taxon>
        <taxon>Aplysiidae</taxon>
        <taxon>Aplysia</taxon>
    </lineage>
</organism>
<evidence type="ECO:0000313" key="12">
    <source>
        <dbReference type="RefSeq" id="XP_012940212.1"/>
    </source>
</evidence>
<dbReference type="InterPro" id="IPR013525">
    <property type="entry name" value="ABC2_TM"/>
</dbReference>
<keyword evidence="4 9" id="KW-0812">Transmembrane</keyword>
<dbReference type="PANTHER" id="PTHR48041">
    <property type="entry name" value="ABC TRANSPORTER G FAMILY MEMBER 28"/>
    <property type="match status" value="1"/>
</dbReference>
<gene>
    <name evidence="12" type="primary">LOC101858645</name>
</gene>
<keyword evidence="8 9" id="KW-0472">Membrane</keyword>
<feature type="transmembrane region" description="Helical" evidence="9">
    <location>
        <begin position="572"/>
        <end position="600"/>
    </location>
</feature>
<feature type="transmembrane region" description="Helical" evidence="9">
    <location>
        <begin position="464"/>
        <end position="485"/>
    </location>
</feature>
<dbReference type="Proteomes" id="UP000694888">
    <property type="component" value="Unplaced"/>
</dbReference>
<comment type="subcellular location">
    <subcellularLocation>
        <location evidence="1">Membrane</location>
        <topology evidence="1">Multi-pass membrane protein</topology>
    </subcellularLocation>
</comment>
<dbReference type="GeneID" id="101858645"/>
<evidence type="ECO:0000256" key="9">
    <source>
        <dbReference type="SAM" id="Phobius"/>
    </source>
</evidence>
<sequence>MDEDKEKLLPKGETSFTENLNQKLYGSFAVRIPDTIDEDVGSLRSREFSNSVSASASVGVSGALSTEAGSFSTAVGAPAFPQGRQNGGLPDLGDSGQESPFLATNEESFRPPALNVVGLSYEVKERPGQWWNGSCFRKPRKLQILRNLCMTFRSGELTALVGNSGSGKTSLLDIISGRAQGQVSGVVSYKHETCTRDVMKQRSSYVLQADRLLPTLTVRETLTYMAYLKLPGHWNADQIDEKVQSVILDMGLRDVADSRIGGAVIRGVSGGEKRRITIGVQLLKNPEILLLDEPTSGLDAFTARHLVSSLADLAHRGKLVLMSIHQPRSDIFGLLDKIAILTVGRVAFSGRPSQMVPYFSKIGYPCPREQNPCDVYIDVTSVDRRTPAREKETFAAAQKICNAFSNSDLQANIIKEITSGLNHHYNESLEFDGKSGTSSPSWGRIFRNLLIRMNVHLQRDRGSFIGRLAHLPFFVPFILIFVGRLGTNEGSIQDRLGVVYQAVQTPPYMGLLHAVAMFPPLRDVFYRECSDGLYSTTTFLSAYFFHVLPYNIGASALFSILIYWIVGLNEDVWVFFQFFIMCIILMQFGEIMAIAFLGIFRDSQLANNTTSLVLAASGLLASGLLRSIENMPDILQWAGYIAVHKYATEVIVVNEFKGLVFDCESSVPGEPCQTTGQDFIDQVYPGAENRLDRNWGLVCSYFVAILILAVMLFKARGIPILH</sequence>
<evidence type="ECO:0000256" key="7">
    <source>
        <dbReference type="ARBA" id="ARBA00022989"/>
    </source>
</evidence>
<reference evidence="12" key="1">
    <citation type="submission" date="2025-08" db="UniProtKB">
        <authorList>
            <consortium name="RefSeq"/>
        </authorList>
    </citation>
    <scope>IDENTIFICATION</scope>
</reference>
<keyword evidence="11" id="KW-1185">Reference proteome</keyword>
<keyword evidence="5" id="KW-0547">Nucleotide-binding</keyword>
<dbReference type="RefSeq" id="XP_012940212.1">
    <property type="nucleotide sequence ID" value="XM_013084758.2"/>
</dbReference>
<comment type="similarity">
    <text evidence="2">Belongs to the ABC transporter superfamily. ABCG family. Eye pigment precursor importer (TC 3.A.1.204) subfamily.</text>
</comment>
<keyword evidence="3" id="KW-0813">Transport</keyword>
<evidence type="ECO:0000256" key="8">
    <source>
        <dbReference type="ARBA" id="ARBA00023136"/>
    </source>
</evidence>
<evidence type="ECO:0000256" key="3">
    <source>
        <dbReference type="ARBA" id="ARBA00022448"/>
    </source>
</evidence>
<dbReference type="GO" id="GO:0005524">
    <property type="term" value="F:ATP binding"/>
    <property type="evidence" value="ECO:0007669"/>
    <property type="project" value="UniProtKB-KW"/>
</dbReference>
<dbReference type="PROSITE" id="PS50893">
    <property type="entry name" value="ABC_TRANSPORTER_2"/>
    <property type="match status" value="1"/>
</dbReference>
<keyword evidence="6 12" id="KW-0067">ATP-binding</keyword>
<dbReference type="Gene3D" id="3.40.50.300">
    <property type="entry name" value="P-loop containing nucleotide triphosphate hydrolases"/>
    <property type="match status" value="1"/>
</dbReference>
<dbReference type="Pfam" id="PF01061">
    <property type="entry name" value="ABC2_membrane"/>
    <property type="match status" value="1"/>
</dbReference>
<evidence type="ECO:0000256" key="1">
    <source>
        <dbReference type="ARBA" id="ARBA00004141"/>
    </source>
</evidence>
<dbReference type="InterPro" id="IPR027417">
    <property type="entry name" value="P-loop_NTPase"/>
</dbReference>
<accession>A0ABM1A3Q6</accession>
<proteinExistence type="inferred from homology"/>
<dbReference type="PANTHER" id="PTHR48041:SF113">
    <property type="entry name" value="ATP-BINDING CASSETTE SUB-FAMILY G MEMBER 5"/>
    <property type="match status" value="1"/>
</dbReference>
<evidence type="ECO:0000256" key="6">
    <source>
        <dbReference type="ARBA" id="ARBA00022840"/>
    </source>
</evidence>
<evidence type="ECO:0000313" key="11">
    <source>
        <dbReference type="Proteomes" id="UP000694888"/>
    </source>
</evidence>
<dbReference type="InterPro" id="IPR003439">
    <property type="entry name" value="ABC_transporter-like_ATP-bd"/>
</dbReference>
<evidence type="ECO:0000256" key="5">
    <source>
        <dbReference type="ARBA" id="ARBA00022741"/>
    </source>
</evidence>
<dbReference type="SUPFAM" id="SSF52540">
    <property type="entry name" value="P-loop containing nucleoside triphosphate hydrolases"/>
    <property type="match status" value="1"/>
</dbReference>
<dbReference type="InterPro" id="IPR050352">
    <property type="entry name" value="ABCG_transporters"/>
</dbReference>
<protein>
    <submittedName>
        <fullName evidence="12">ATP-binding cassette sub-family G member 5</fullName>
    </submittedName>
</protein>
<dbReference type="InterPro" id="IPR017871">
    <property type="entry name" value="ABC_transporter-like_CS"/>
</dbReference>